<evidence type="ECO:0000256" key="1">
    <source>
        <dbReference type="SAM" id="MobiDB-lite"/>
    </source>
</evidence>
<feature type="region of interest" description="Disordered" evidence="1">
    <location>
        <begin position="60"/>
        <end position="153"/>
    </location>
</feature>
<proteinExistence type="predicted"/>
<reference evidence="3 4" key="1">
    <citation type="submission" date="2021-06" db="EMBL/GenBank/DDBJ databases">
        <authorList>
            <person name="Palmer J.M."/>
        </authorList>
    </citation>
    <scope>NUCLEOTIDE SEQUENCE [LARGE SCALE GENOMIC DNA]</scope>
    <source>
        <strain evidence="3 4">MEX-2019</strain>
        <tissue evidence="3">Muscle</tissue>
    </source>
</reference>
<protein>
    <submittedName>
        <fullName evidence="3">Uncharacterized protein</fullName>
    </submittedName>
</protein>
<accession>A0AAV9REW3</accession>
<feature type="compositionally biased region" description="Low complexity" evidence="1">
    <location>
        <begin position="84"/>
        <end position="130"/>
    </location>
</feature>
<evidence type="ECO:0000256" key="2">
    <source>
        <dbReference type="SAM" id="Phobius"/>
    </source>
</evidence>
<keyword evidence="2" id="KW-0812">Transmembrane</keyword>
<dbReference type="AlphaFoldDB" id="A0AAV9REW3"/>
<keyword evidence="4" id="KW-1185">Reference proteome</keyword>
<feature type="compositionally biased region" description="Polar residues" evidence="1">
    <location>
        <begin position="137"/>
        <end position="150"/>
    </location>
</feature>
<name>A0AAV9REW3_9TELE</name>
<organism evidence="3 4">
    <name type="scientific">Crenichthys baileyi</name>
    <name type="common">White River springfish</name>
    <dbReference type="NCBI Taxonomy" id="28760"/>
    <lineage>
        <taxon>Eukaryota</taxon>
        <taxon>Metazoa</taxon>
        <taxon>Chordata</taxon>
        <taxon>Craniata</taxon>
        <taxon>Vertebrata</taxon>
        <taxon>Euteleostomi</taxon>
        <taxon>Actinopterygii</taxon>
        <taxon>Neopterygii</taxon>
        <taxon>Teleostei</taxon>
        <taxon>Neoteleostei</taxon>
        <taxon>Acanthomorphata</taxon>
        <taxon>Ovalentaria</taxon>
        <taxon>Atherinomorphae</taxon>
        <taxon>Cyprinodontiformes</taxon>
        <taxon>Goodeidae</taxon>
        <taxon>Crenichthys</taxon>
    </lineage>
</organism>
<evidence type="ECO:0000313" key="3">
    <source>
        <dbReference type="EMBL" id="KAK5607554.1"/>
    </source>
</evidence>
<keyword evidence="2" id="KW-0472">Membrane</keyword>
<sequence length="188" mass="19006">MIFMDINLFLYGCNSVFPAAQKIILQQTLLFQRHYSGTMKTNLLIVVFCFFVTVNLCGATTLEPEPTTPQGIPGTSEGTTKPETGAPTTAQQGGPTTVQTGGPTTAQPGGPTTVQTGGPTTAQTGGPDTAQTKEPDTTPSIGPTTEAPETSSGGLSGGAIAGITVGTIAGVGLLGGGVFGLLKYTKKI</sequence>
<dbReference type="Proteomes" id="UP001311232">
    <property type="component" value="Unassembled WGS sequence"/>
</dbReference>
<evidence type="ECO:0000313" key="4">
    <source>
        <dbReference type="Proteomes" id="UP001311232"/>
    </source>
</evidence>
<comment type="caution">
    <text evidence="3">The sequence shown here is derived from an EMBL/GenBank/DDBJ whole genome shotgun (WGS) entry which is preliminary data.</text>
</comment>
<dbReference type="EMBL" id="JAHHUM010002021">
    <property type="protein sequence ID" value="KAK5607554.1"/>
    <property type="molecule type" value="Genomic_DNA"/>
</dbReference>
<keyword evidence="2" id="KW-1133">Transmembrane helix</keyword>
<feature type="transmembrane region" description="Helical" evidence="2">
    <location>
        <begin position="159"/>
        <end position="182"/>
    </location>
</feature>
<feature type="transmembrane region" description="Helical" evidence="2">
    <location>
        <begin position="43"/>
        <end position="62"/>
    </location>
</feature>
<gene>
    <name evidence="3" type="ORF">CRENBAI_016833</name>
</gene>